<organism evidence="2 3">
    <name type="scientific">Pseudonocardia humida</name>
    <dbReference type="NCBI Taxonomy" id="2800819"/>
    <lineage>
        <taxon>Bacteria</taxon>
        <taxon>Bacillati</taxon>
        <taxon>Actinomycetota</taxon>
        <taxon>Actinomycetes</taxon>
        <taxon>Pseudonocardiales</taxon>
        <taxon>Pseudonocardiaceae</taxon>
        <taxon>Pseudonocardia</taxon>
    </lineage>
</organism>
<evidence type="ECO:0000256" key="1">
    <source>
        <dbReference type="SAM" id="Coils"/>
    </source>
</evidence>
<dbReference type="Proteomes" id="UP001165283">
    <property type="component" value="Unassembled WGS sequence"/>
</dbReference>
<accession>A0ABT1AAW3</accession>
<reference evidence="2" key="1">
    <citation type="submission" date="2021-04" db="EMBL/GenBank/DDBJ databases">
        <title>Pseudonocardia sp. nov., isolated from sandy soil of mangrove forest.</title>
        <authorList>
            <person name="Zan Z."/>
            <person name="Huang R."/>
            <person name="Liu W."/>
        </authorList>
    </citation>
    <scope>NUCLEOTIDE SEQUENCE</scope>
    <source>
        <strain evidence="2">S2-4</strain>
    </source>
</reference>
<keyword evidence="1" id="KW-0175">Coiled coil</keyword>
<dbReference type="RefSeq" id="WP_252445503.1">
    <property type="nucleotide sequence ID" value="NZ_JAGSOV010000078.1"/>
</dbReference>
<comment type="caution">
    <text evidence="2">The sequence shown here is derived from an EMBL/GenBank/DDBJ whole genome shotgun (WGS) entry which is preliminary data.</text>
</comment>
<gene>
    <name evidence="2" type="ORF">KDL28_34405</name>
</gene>
<dbReference type="EMBL" id="JAGSOV010000078">
    <property type="protein sequence ID" value="MCO1660165.1"/>
    <property type="molecule type" value="Genomic_DNA"/>
</dbReference>
<proteinExistence type="predicted"/>
<name>A0ABT1AAW3_9PSEU</name>
<sequence length="133" mass="14882">MTAADRPGDRLTKRRAVSPATAYKQAILEVTGGMEGEVKRNDERVRQLRERVAELDRDLSTAADRRLLVRIAANLAWEDALEALWVESWITMRPFPKPDRMAKAGDAMELGAEIEQRANELLAAVRGRGGGRR</sequence>
<evidence type="ECO:0000313" key="3">
    <source>
        <dbReference type="Proteomes" id="UP001165283"/>
    </source>
</evidence>
<protein>
    <submittedName>
        <fullName evidence="2">Uncharacterized protein</fullName>
    </submittedName>
</protein>
<feature type="coiled-coil region" evidence="1">
    <location>
        <begin position="38"/>
        <end position="65"/>
    </location>
</feature>
<evidence type="ECO:0000313" key="2">
    <source>
        <dbReference type="EMBL" id="MCO1660165.1"/>
    </source>
</evidence>
<keyword evidence="3" id="KW-1185">Reference proteome</keyword>